<organism evidence="3 4">
    <name type="scientific">Modestobacter marinus</name>
    <dbReference type="NCBI Taxonomy" id="477641"/>
    <lineage>
        <taxon>Bacteria</taxon>
        <taxon>Bacillati</taxon>
        <taxon>Actinomycetota</taxon>
        <taxon>Actinomycetes</taxon>
        <taxon>Geodermatophilales</taxon>
        <taxon>Geodermatophilaceae</taxon>
        <taxon>Modestobacter</taxon>
    </lineage>
</organism>
<protein>
    <submittedName>
        <fullName evidence="3">General stress protein CsbA</fullName>
    </submittedName>
</protein>
<feature type="transmembrane region" description="Helical" evidence="1">
    <location>
        <begin position="71"/>
        <end position="91"/>
    </location>
</feature>
<reference evidence="3 4" key="3">
    <citation type="submission" date="2020-02" db="EMBL/GenBank/DDBJ databases">
        <title>Sequencing the genomes of 1000 actinobacteria strains.</title>
        <authorList>
            <person name="Klenk H.-P."/>
        </authorList>
    </citation>
    <scope>NUCLEOTIDE SEQUENCE [LARGE SCALE GENOMIC DNA]</scope>
    <source>
        <strain evidence="3 4">DSM 45201</strain>
    </source>
</reference>
<dbReference type="EMBL" id="BMMI01000003">
    <property type="protein sequence ID" value="GGL61625.1"/>
    <property type="molecule type" value="Genomic_DNA"/>
</dbReference>
<keyword evidence="5" id="KW-1185">Reference proteome</keyword>
<dbReference type="RefSeq" id="WP_166753801.1">
    <property type="nucleotide sequence ID" value="NZ_BAABJU010000010.1"/>
</dbReference>
<keyword evidence="1" id="KW-0812">Transmembrane</keyword>
<evidence type="ECO:0000256" key="1">
    <source>
        <dbReference type="SAM" id="Phobius"/>
    </source>
</evidence>
<evidence type="ECO:0000313" key="3">
    <source>
        <dbReference type="EMBL" id="NIH66176.1"/>
    </source>
</evidence>
<reference evidence="2" key="1">
    <citation type="journal article" date="2014" name="Int. J. Syst. Evol. Microbiol.">
        <title>Complete genome of a new Firmicutes species belonging to the dominant human colonic microbiota ('Ruminococcus bicirculans') reveals two chromosomes and a selective capacity to utilize plant glucans.</title>
        <authorList>
            <consortium name="NISC Comparative Sequencing Program"/>
            <person name="Wegmann U."/>
            <person name="Louis P."/>
            <person name="Goesmann A."/>
            <person name="Henrissat B."/>
            <person name="Duncan S.H."/>
            <person name="Flint H.J."/>
        </authorList>
    </citation>
    <scope>NUCLEOTIDE SEQUENCE</scope>
    <source>
        <strain evidence="2">CGMCC 4.5581</strain>
    </source>
</reference>
<keyword evidence="1" id="KW-1133">Transmembrane helix</keyword>
<reference evidence="2" key="4">
    <citation type="submission" date="2024-05" db="EMBL/GenBank/DDBJ databases">
        <authorList>
            <person name="Sun Q."/>
            <person name="Zhou Y."/>
        </authorList>
    </citation>
    <scope>NUCLEOTIDE SEQUENCE</scope>
    <source>
        <strain evidence="2">CGMCC 4.5581</strain>
    </source>
</reference>
<name>A0A846LES7_9ACTN</name>
<reference evidence="5" key="2">
    <citation type="journal article" date="2019" name="Int. J. Syst. Evol. Microbiol.">
        <title>The Global Catalogue of Microorganisms (GCM) 10K type strain sequencing project: providing services to taxonomists for standard genome sequencing and annotation.</title>
        <authorList>
            <consortium name="The Broad Institute Genomics Platform"/>
            <consortium name="The Broad Institute Genome Sequencing Center for Infectious Disease"/>
            <person name="Wu L."/>
            <person name="Ma J."/>
        </authorList>
    </citation>
    <scope>NUCLEOTIDE SEQUENCE [LARGE SCALE GENOMIC DNA]</scope>
    <source>
        <strain evidence="5">CGMCC 4.5581</strain>
    </source>
</reference>
<dbReference type="Proteomes" id="UP000552836">
    <property type="component" value="Unassembled WGS sequence"/>
</dbReference>
<gene>
    <name evidence="3" type="ORF">FB380_000622</name>
    <name evidence="2" type="ORF">GCM10011589_17210</name>
</gene>
<sequence>MAVVLGCVLVLVGIAVAVRQGQRATSSAARPLRLGEASAALPDPYRRWSSLAIAVALFSGAQLIGYGQSRWVYWATVAAVVVLTGAVQALALRLAARTRDPGGVAG</sequence>
<evidence type="ECO:0000313" key="2">
    <source>
        <dbReference type="EMBL" id="GGL61625.1"/>
    </source>
</evidence>
<evidence type="ECO:0000313" key="5">
    <source>
        <dbReference type="Proteomes" id="UP000648663"/>
    </source>
</evidence>
<proteinExistence type="predicted"/>
<evidence type="ECO:0000313" key="4">
    <source>
        <dbReference type="Proteomes" id="UP000552836"/>
    </source>
</evidence>
<dbReference type="EMBL" id="JAAMPA010000001">
    <property type="protein sequence ID" value="NIH66176.1"/>
    <property type="molecule type" value="Genomic_DNA"/>
</dbReference>
<comment type="caution">
    <text evidence="3">The sequence shown here is derived from an EMBL/GenBank/DDBJ whole genome shotgun (WGS) entry which is preliminary data.</text>
</comment>
<accession>A0A846LES7</accession>
<dbReference type="Proteomes" id="UP000648663">
    <property type="component" value="Unassembled WGS sequence"/>
</dbReference>
<dbReference type="AlphaFoldDB" id="A0A846LES7"/>
<keyword evidence="1" id="KW-0472">Membrane</keyword>